<comment type="caution">
    <text evidence="3">The sequence shown here is derived from an EMBL/GenBank/DDBJ whole genome shotgun (WGS) entry which is preliminary data.</text>
</comment>
<evidence type="ECO:0000313" key="4">
    <source>
        <dbReference type="Proteomes" id="UP000722165"/>
    </source>
</evidence>
<dbReference type="Proteomes" id="UP000722165">
    <property type="component" value="Unassembled WGS sequence"/>
</dbReference>
<dbReference type="InterPro" id="IPR005656">
    <property type="entry name" value="MmgE_PrpD"/>
</dbReference>
<evidence type="ECO:0000313" key="3">
    <source>
        <dbReference type="EMBL" id="MBV4397750.1"/>
    </source>
</evidence>
<dbReference type="PANTHER" id="PTHR16943">
    <property type="entry name" value="2-METHYLCITRATE DEHYDRATASE-RELATED"/>
    <property type="match status" value="1"/>
</dbReference>
<proteinExistence type="predicted"/>
<feature type="domain" description="MmgE/PrpD C-terminal" evidence="2">
    <location>
        <begin position="276"/>
        <end position="433"/>
    </location>
</feature>
<dbReference type="Pfam" id="PF03972">
    <property type="entry name" value="MmgE_PrpD_N"/>
    <property type="match status" value="1"/>
</dbReference>
<accession>A0ABS6NQ50</accession>
<dbReference type="Pfam" id="PF19305">
    <property type="entry name" value="MmgE_PrpD_C"/>
    <property type="match status" value="1"/>
</dbReference>
<dbReference type="RefSeq" id="WP_217735309.1">
    <property type="nucleotide sequence ID" value="NZ_JAHSPR010000008.1"/>
</dbReference>
<organism evidence="3 4">
    <name type="scientific">Advenella alkanexedens</name>
    <dbReference type="NCBI Taxonomy" id="1481665"/>
    <lineage>
        <taxon>Bacteria</taxon>
        <taxon>Pseudomonadati</taxon>
        <taxon>Pseudomonadota</taxon>
        <taxon>Betaproteobacteria</taxon>
        <taxon>Burkholderiales</taxon>
        <taxon>Alcaligenaceae</taxon>
    </lineage>
</organism>
<reference evidence="3 4" key="1">
    <citation type="submission" date="2021-06" db="EMBL/GenBank/DDBJ databases">
        <authorList>
            <person name="Lu T."/>
            <person name="Wang Q."/>
            <person name="Han X."/>
        </authorList>
    </citation>
    <scope>NUCLEOTIDE SEQUENCE [LARGE SCALE GENOMIC DNA]</scope>
    <source>
        <strain evidence="3 4">LAM0050</strain>
    </source>
</reference>
<sequence>MNQTISSLISDKISSINFNAIPEQVRERAKYLIMDALGIAYASTQYDFAEKTLAGILAISEPTPNGVPVIGMNVSLPARDAAIVNGLLIHGLDYDDTHPKGVIHATAPVLAAVLSQSHRLQKSGEDLLTAYIVGIEVATRLGAAAKGGFHQVGFHPTGLIGAFGATLAAAWLDKLDAGQMTHAQGITLSLASGSLEFLQDGAWTKRVHPGWAANAAITSASLAKHGFLGPKETYEGRFGLYASHLGADFKLEGLEESISTIGQEWELMNIAVKPIPACHFTHACTDAAAIIAKQFNLEDILKIEAKVPAGVMKTVCEPAENKQKPANSYEAQFSIPYSVATGLRFGRFSLDALDEKAYTDPETLALAAKVISVPDPDADFPRYYSGEVVVTLNDGKVISHREAINRGADVRPITNGEVEAKYVENTGNLLDAGKIAQISSALKGLENQSASQLMNLLSTQ</sequence>
<dbReference type="InterPro" id="IPR045336">
    <property type="entry name" value="MmgE_PrpD_N"/>
</dbReference>
<dbReference type="EMBL" id="JAHSPR010000008">
    <property type="protein sequence ID" value="MBV4397750.1"/>
    <property type="molecule type" value="Genomic_DNA"/>
</dbReference>
<evidence type="ECO:0000259" key="2">
    <source>
        <dbReference type="Pfam" id="PF19305"/>
    </source>
</evidence>
<gene>
    <name evidence="3" type="ORF">KU392_10880</name>
</gene>
<name>A0ABS6NQ50_9BURK</name>
<protein>
    <submittedName>
        <fullName evidence="3">MmgE/PrpD family protein</fullName>
    </submittedName>
</protein>
<feature type="domain" description="MmgE/PrpD N-terminal" evidence="1">
    <location>
        <begin position="9"/>
        <end position="249"/>
    </location>
</feature>
<dbReference type="InterPro" id="IPR045337">
    <property type="entry name" value="MmgE_PrpD_C"/>
</dbReference>
<evidence type="ECO:0000259" key="1">
    <source>
        <dbReference type="Pfam" id="PF03972"/>
    </source>
</evidence>
<dbReference type="PANTHER" id="PTHR16943:SF8">
    <property type="entry name" value="2-METHYLCITRATE DEHYDRATASE"/>
    <property type="match status" value="1"/>
</dbReference>
<keyword evidence="4" id="KW-1185">Reference proteome</keyword>